<keyword evidence="3" id="KW-1185">Reference proteome</keyword>
<dbReference type="Proteomes" id="UP000740883">
    <property type="component" value="Unassembled WGS sequence"/>
</dbReference>
<dbReference type="EMBL" id="SBJO01000027">
    <property type="protein sequence ID" value="KAF9764345.1"/>
    <property type="molecule type" value="Genomic_DNA"/>
</dbReference>
<feature type="compositionally biased region" description="Low complexity" evidence="1">
    <location>
        <begin position="225"/>
        <end position="237"/>
    </location>
</feature>
<feature type="region of interest" description="Disordered" evidence="1">
    <location>
        <begin position="225"/>
        <end position="252"/>
    </location>
</feature>
<organism evidence="2 3">
    <name type="scientific">Nosema granulosis</name>
    <dbReference type="NCBI Taxonomy" id="83296"/>
    <lineage>
        <taxon>Eukaryota</taxon>
        <taxon>Fungi</taxon>
        <taxon>Fungi incertae sedis</taxon>
        <taxon>Microsporidia</taxon>
        <taxon>Nosematidae</taxon>
        <taxon>Nosema</taxon>
    </lineage>
</organism>
<feature type="compositionally biased region" description="Polar residues" evidence="1">
    <location>
        <begin position="314"/>
        <end position="323"/>
    </location>
</feature>
<dbReference type="OrthoDB" id="2200403at2759"/>
<feature type="compositionally biased region" description="Acidic residues" evidence="1">
    <location>
        <begin position="149"/>
        <end position="161"/>
    </location>
</feature>
<name>A0A9P6H357_9MICR</name>
<feature type="compositionally biased region" description="Polar residues" evidence="1">
    <location>
        <begin position="238"/>
        <end position="248"/>
    </location>
</feature>
<feature type="region of interest" description="Disordered" evidence="1">
    <location>
        <begin position="314"/>
        <end position="342"/>
    </location>
</feature>
<feature type="compositionally biased region" description="Basic and acidic residues" evidence="1">
    <location>
        <begin position="137"/>
        <end position="148"/>
    </location>
</feature>
<evidence type="ECO:0000313" key="2">
    <source>
        <dbReference type="EMBL" id="KAF9764345.1"/>
    </source>
</evidence>
<evidence type="ECO:0000256" key="1">
    <source>
        <dbReference type="SAM" id="MobiDB-lite"/>
    </source>
</evidence>
<reference evidence="2 3" key="1">
    <citation type="journal article" date="2020" name="Genome Biol. Evol.">
        <title>Comparative genomics of strictly vertically transmitted, feminizing microsporidia endosymbionts of amphipod crustaceans.</title>
        <authorList>
            <person name="Cormier A."/>
            <person name="Chebbi M.A."/>
            <person name="Giraud I."/>
            <person name="Wattier R."/>
            <person name="Teixeira M."/>
            <person name="Gilbert C."/>
            <person name="Rigaud T."/>
            <person name="Cordaux R."/>
        </authorList>
    </citation>
    <scope>NUCLEOTIDE SEQUENCE [LARGE SCALE GENOMIC DNA]</scope>
    <source>
        <strain evidence="2 3">Ou3-Ou53</strain>
    </source>
</reference>
<comment type="caution">
    <text evidence="2">The sequence shown here is derived from an EMBL/GenBank/DDBJ whole genome shotgun (WGS) entry which is preliminary data.</text>
</comment>
<evidence type="ECO:0000313" key="3">
    <source>
        <dbReference type="Proteomes" id="UP000740883"/>
    </source>
</evidence>
<sequence length="342" mass="39290">MSNQIEEFLIKVELNSDSYITGEFLCNSQDQIHLLNSIYTNGDNIVLPNVTLNMSDIKSVVGLDKSEIKSYLEIIISKNMLNETYKCPRCTDDDRKAIIDNDKTISTGDEYSGIKPIEEGFDSVSEQSSEDSGLKFNGEKDFEPRISDSSEEESSSISEDEDFKEAFKKNLASRNIAVTFKEDIIENKKPTDKGMNKEVITTVSQKDSQRIQNDLKKMNINNITTNNITNNTQNTTTKGWQRPNTNETDNSHKLNRRREGQINPRGGLQDKDLAKKRVFQRTEYSKQTPPKGRIVLGWKQKKYKDGFEILKGISSNFKNSFNTPKKWPDKQDNSWEELRRRK</sequence>
<feature type="region of interest" description="Disordered" evidence="1">
    <location>
        <begin position="110"/>
        <end position="161"/>
    </location>
</feature>
<protein>
    <submittedName>
        <fullName evidence="2">Uncharacterized protein</fullName>
    </submittedName>
</protein>
<proteinExistence type="predicted"/>
<feature type="compositionally biased region" description="Basic and acidic residues" evidence="1">
    <location>
        <begin position="326"/>
        <end position="342"/>
    </location>
</feature>
<dbReference type="AlphaFoldDB" id="A0A9P6H357"/>
<accession>A0A9P6H357</accession>
<gene>
    <name evidence="2" type="ORF">NGRA_0644</name>
</gene>